<dbReference type="OrthoDB" id="9805030at2"/>
<dbReference type="GO" id="GO:0005524">
    <property type="term" value="F:ATP binding"/>
    <property type="evidence" value="ECO:0007669"/>
    <property type="project" value="UniProtKB-UniRule"/>
</dbReference>
<feature type="binding site" evidence="5">
    <location>
        <position position="153"/>
    </location>
    <ligand>
        <name>Zn(2+)</name>
        <dbReference type="ChEBI" id="CHEBI:29105"/>
        <note>structural</note>
    </ligand>
</feature>
<feature type="binding site" evidence="5">
    <location>
        <position position="133"/>
    </location>
    <ligand>
        <name>Zn(2+)</name>
        <dbReference type="ChEBI" id="CHEBI:29105"/>
        <note>structural</note>
    </ligand>
</feature>
<name>A0A1H6HDZ6_MAGFU</name>
<accession>A0A1H6HDZ6</accession>
<organism evidence="9 10">
    <name type="scientific">Magnetospirillum fulvum</name>
    <name type="common">Rhodospirillum fulvum</name>
    <dbReference type="NCBI Taxonomy" id="1082"/>
    <lineage>
        <taxon>Bacteria</taxon>
        <taxon>Pseudomonadati</taxon>
        <taxon>Pseudomonadota</taxon>
        <taxon>Alphaproteobacteria</taxon>
        <taxon>Rhodospirillales</taxon>
        <taxon>Rhodospirillaceae</taxon>
        <taxon>Magnetospirillum</taxon>
    </lineage>
</organism>
<evidence type="ECO:0000313" key="9">
    <source>
        <dbReference type="EMBL" id="SEH34057.1"/>
    </source>
</evidence>
<dbReference type="NCBIfam" id="TIGR01351">
    <property type="entry name" value="adk"/>
    <property type="match status" value="1"/>
</dbReference>
<evidence type="ECO:0000259" key="8">
    <source>
        <dbReference type="Pfam" id="PF05191"/>
    </source>
</evidence>
<dbReference type="InterPro" id="IPR027417">
    <property type="entry name" value="P-loop_NTPase"/>
</dbReference>
<keyword evidence="5 7" id="KW-0067">ATP-binding</keyword>
<evidence type="ECO:0000313" key="10">
    <source>
        <dbReference type="Proteomes" id="UP000182983"/>
    </source>
</evidence>
<feature type="binding site" evidence="5">
    <location>
        <position position="150"/>
    </location>
    <ligand>
        <name>Zn(2+)</name>
        <dbReference type="ChEBI" id="CHEBI:29105"/>
        <note>structural</note>
    </ligand>
</feature>
<comment type="catalytic activity">
    <reaction evidence="5 7">
        <text>AMP + ATP = 2 ADP</text>
        <dbReference type="Rhea" id="RHEA:12973"/>
        <dbReference type="ChEBI" id="CHEBI:30616"/>
        <dbReference type="ChEBI" id="CHEBI:456215"/>
        <dbReference type="ChEBI" id="CHEBI:456216"/>
        <dbReference type="EC" id="2.7.4.3"/>
    </reaction>
</comment>
<keyword evidence="4 5" id="KW-0418">Kinase</keyword>
<dbReference type="FunFam" id="3.40.50.300:FF:000106">
    <property type="entry name" value="Adenylate kinase mitochondrial"/>
    <property type="match status" value="1"/>
</dbReference>
<feature type="binding site" evidence="5">
    <location>
        <position position="172"/>
    </location>
    <ligand>
        <name>AMP</name>
        <dbReference type="ChEBI" id="CHEBI:456215"/>
    </ligand>
</feature>
<feature type="binding site" evidence="5">
    <location>
        <position position="130"/>
    </location>
    <ligand>
        <name>Zn(2+)</name>
        <dbReference type="ChEBI" id="CHEBI:29105"/>
        <note>structural</note>
    </ligand>
</feature>
<comment type="function">
    <text evidence="5">Catalyzes the reversible transfer of the terminal phosphate group between ATP and AMP. Plays an important role in cellular energy homeostasis and in adenine nucleotide metabolism.</text>
</comment>
<dbReference type="PANTHER" id="PTHR23359">
    <property type="entry name" value="NUCLEOTIDE KINASE"/>
    <property type="match status" value="1"/>
</dbReference>
<feature type="binding site" evidence="5">
    <location>
        <position position="200"/>
    </location>
    <ligand>
        <name>ATP</name>
        <dbReference type="ChEBI" id="CHEBI:30616"/>
    </ligand>
</feature>
<dbReference type="RefSeq" id="WP_074767128.1">
    <property type="nucleotide sequence ID" value="NZ_FNWO01000005.1"/>
</dbReference>
<protein>
    <recommendedName>
        <fullName evidence="5 7">Adenylate kinase</fullName>
        <shortName evidence="5">AK</shortName>
        <ecNumber evidence="5 7">2.7.4.3</ecNumber>
    </recommendedName>
    <alternativeName>
        <fullName evidence="5">ATP-AMP transphosphorylase</fullName>
    </alternativeName>
    <alternativeName>
        <fullName evidence="5">ATP:AMP phosphotransferase</fullName>
    </alternativeName>
    <alternativeName>
        <fullName evidence="5">Adenylate monophosphate kinase</fullName>
    </alternativeName>
</protein>
<feature type="domain" description="Adenylate kinase active site lid" evidence="8">
    <location>
        <begin position="127"/>
        <end position="163"/>
    </location>
</feature>
<keyword evidence="10" id="KW-1185">Reference proteome</keyword>
<evidence type="ECO:0000256" key="2">
    <source>
        <dbReference type="ARBA" id="ARBA00022727"/>
    </source>
</evidence>
<dbReference type="EMBL" id="FNWO01000005">
    <property type="protein sequence ID" value="SEH34057.1"/>
    <property type="molecule type" value="Genomic_DNA"/>
</dbReference>
<evidence type="ECO:0000256" key="1">
    <source>
        <dbReference type="ARBA" id="ARBA00022679"/>
    </source>
</evidence>
<dbReference type="NCBIfam" id="NF001380">
    <property type="entry name" value="PRK00279.1-2"/>
    <property type="match status" value="1"/>
</dbReference>
<comment type="subcellular location">
    <subcellularLocation>
        <location evidence="5 7">Cytoplasm</location>
    </subcellularLocation>
</comment>
<feature type="binding site" evidence="5">
    <location>
        <position position="31"/>
    </location>
    <ligand>
        <name>AMP</name>
        <dbReference type="ChEBI" id="CHEBI:456215"/>
    </ligand>
</feature>
<feature type="binding site" evidence="5">
    <location>
        <begin position="10"/>
        <end position="15"/>
    </location>
    <ligand>
        <name>ATP</name>
        <dbReference type="ChEBI" id="CHEBI:30616"/>
    </ligand>
</feature>
<feature type="binding site" evidence="5">
    <location>
        <position position="161"/>
    </location>
    <ligand>
        <name>AMP</name>
        <dbReference type="ChEBI" id="CHEBI:456215"/>
    </ligand>
</feature>
<comment type="similarity">
    <text evidence="5 6">Belongs to the adenylate kinase family.</text>
</comment>
<dbReference type="Pfam" id="PF00406">
    <property type="entry name" value="ADK"/>
    <property type="match status" value="1"/>
</dbReference>
<dbReference type="UniPathway" id="UPA00588">
    <property type="reaction ID" value="UER00649"/>
</dbReference>
<feature type="binding site" evidence="5">
    <location>
        <begin position="57"/>
        <end position="59"/>
    </location>
    <ligand>
        <name>AMP</name>
        <dbReference type="ChEBI" id="CHEBI:456215"/>
    </ligand>
</feature>
<dbReference type="GO" id="GO:0004017">
    <property type="term" value="F:AMP kinase activity"/>
    <property type="evidence" value="ECO:0007669"/>
    <property type="project" value="UniProtKB-UniRule"/>
</dbReference>
<reference evidence="10" key="1">
    <citation type="submission" date="2016-10" db="EMBL/GenBank/DDBJ databases">
        <authorList>
            <person name="Varghese N."/>
            <person name="Submissions S."/>
        </authorList>
    </citation>
    <scope>NUCLEOTIDE SEQUENCE [LARGE SCALE GENOMIC DNA]</scope>
    <source>
        <strain evidence="10">DSM 13234</strain>
    </source>
</reference>
<dbReference type="Pfam" id="PF05191">
    <property type="entry name" value="ADK_lid"/>
    <property type="match status" value="1"/>
</dbReference>
<keyword evidence="1 5" id="KW-0808">Transferase</keyword>
<dbReference type="InterPro" id="IPR033690">
    <property type="entry name" value="Adenylat_kinase_CS"/>
</dbReference>
<sequence length="217" mass="23304">MYLVLLGPPGGGKGTQAKRLQETHGLVQLSTGDMLRAAVASGSEVGRRAKAVMDAGQLVSDEIVIAIIDERLDQPDVAKGAIFDGFPRTVAQAEALDAMLALKGKKLDLAIEVRVPDEFIVERITGRYTCAKCGAGYHDTFQKPKVEGTCDSCGGTEFVRRPDDRVETVTKRLETYHAQTAPLLPYYEGKGTLKVVDGTQEIAEVTRALEDILGGIG</sequence>
<comment type="pathway">
    <text evidence="5">Purine metabolism; AMP biosynthesis via salvage pathway; AMP from ADP: step 1/1.</text>
</comment>
<dbReference type="EC" id="2.7.4.3" evidence="5 7"/>
<comment type="subunit">
    <text evidence="5 7">Monomer.</text>
</comment>
<dbReference type="GO" id="GO:0008270">
    <property type="term" value="F:zinc ion binding"/>
    <property type="evidence" value="ECO:0007669"/>
    <property type="project" value="UniProtKB-UniRule"/>
</dbReference>
<keyword evidence="5" id="KW-0479">Metal-binding</keyword>
<evidence type="ECO:0000256" key="5">
    <source>
        <dbReference type="HAMAP-Rule" id="MF_00235"/>
    </source>
</evidence>
<dbReference type="HAMAP" id="MF_00235">
    <property type="entry name" value="Adenylate_kinase_Adk"/>
    <property type="match status" value="1"/>
</dbReference>
<evidence type="ECO:0000256" key="6">
    <source>
        <dbReference type="RuleBase" id="RU003330"/>
    </source>
</evidence>
<evidence type="ECO:0000256" key="4">
    <source>
        <dbReference type="ARBA" id="ARBA00022777"/>
    </source>
</evidence>
<dbReference type="PROSITE" id="PS00113">
    <property type="entry name" value="ADENYLATE_KINASE"/>
    <property type="match status" value="1"/>
</dbReference>
<feature type="binding site" evidence="5">
    <location>
        <position position="92"/>
    </location>
    <ligand>
        <name>AMP</name>
        <dbReference type="ChEBI" id="CHEBI:456215"/>
    </ligand>
</feature>
<dbReference type="CDD" id="cd01428">
    <property type="entry name" value="ADK"/>
    <property type="match status" value="1"/>
</dbReference>
<dbReference type="NCBIfam" id="NF001381">
    <property type="entry name" value="PRK00279.1-3"/>
    <property type="match status" value="1"/>
</dbReference>
<keyword evidence="2 5" id="KW-0545">Nucleotide biosynthesis</keyword>
<dbReference type="GO" id="GO:0044209">
    <property type="term" value="P:AMP salvage"/>
    <property type="evidence" value="ECO:0007669"/>
    <property type="project" value="UniProtKB-UniRule"/>
</dbReference>
<comment type="caution">
    <text evidence="5">Lacks conserved residue(s) required for the propagation of feature annotation.</text>
</comment>
<gene>
    <name evidence="5" type="primary">adk</name>
    <name evidence="9" type="ORF">SAMN04244559_01510</name>
</gene>
<comment type="domain">
    <text evidence="5">Consists of three domains, a large central CORE domain and two small peripheral domains, NMPbind and LID, which undergo movements during catalysis. The LID domain closes over the site of phosphoryl transfer upon ATP binding. Assembling and dissambling the active center during each catalytic cycle provides an effective means to prevent ATP hydrolysis. Some bacteria have evolved a zinc-coordinating structure that stabilizes the LID domain.</text>
</comment>
<proteinExistence type="inferred from homology"/>
<dbReference type="InterPro" id="IPR007862">
    <property type="entry name" value="Adenylate_kinase_lid-dom"/>
</dbReference>
<feature type="binding site" evidence="5">
    <location>
        <position position="36"/>
    </location>
    <ligand>
        <name>AMP</name>
        <dbReference type="ChEBI" id="CHEBI:456215"/>
    </ligand>
</feature>
<dbReference type="AlphaFoldDB" id="A0A1H6HDZ6"/>
<dbReference type="InterPro" id="IPR006259">
    <property type="entry name" value="Adenyl_kin_sub"/>
</dbReference>
<dbReference type="PRINTS" id="PR00094">
    <property type="entry name" value="ADENYLTKNASE"/>
</dbReference>
<evidence type="ECO:0000256" key="7">
    <source>
        <dbReference type="RuleBase" id="RU003331"/>
    </source>
</evidence>
<dbReference type="NCBIfam" id="NF011100">
    <property type="entry name" value="PRK14527.1"/>
    <property type="match status" value="1"/>
</dbReference>
<feature type="region of interest" description="NMP" evidence="5">
    <location>
        <begin position="30"/>
        <end position="59"/>
    </location>
</feature>
<keyword evidence="5" id="KW-0862">Zinc</keyword>
<keyword evidence="3 5" id="KW-0547">Nucleotide-binding</keyword>
<keyword evidence="5" id="KW-0963">Cytoplasm</keyword>
<dbReference type="NCBIfam" id="NF011105">
    <property type="entry name" value="PRK14532.1"/>
    <property type="match status" value="1"/>
</dbReference>
<feature type="binding site" evidence="5">
    <location>
        <begin position="85"/>
        <end position="88"/>
    </location>
    <ligand>
        <name>AMP</name>
        <dbReference type="ChEBI" id="CHEBI:456215"/>
    </ligand>
</feature>
<dbReference type="InterPro" id="IPR000850">
    <property type="entry name" value="Adenylat/UMP-CMP_kin"/>
</dbReference>
<dbReference type="Proteomes" id="UP000182983">
    <property type="component" value="Unassembled WGS sequence"/>
</dbReference>
<dbReference type="Gene3D" id="3.40.50.300">
    <property type="entry name" value="P-loop containing nucleotide triphosphate hydrolases"/>
    <property type="match status" value="1"/>
</dbReference>
<evidence type="ECO:0000256" key="3">
    <source>
        <dbReference type="ARBA" id="ARBA00022741"/>
    </source>
</evidence>
<dbReference type="SUPFAM" id="SSF52540">
    <property type="entry name" value="P-loop containing nucleoside triphosphate hydrolases"/>
    <property type="match status" value="1"/>
</dbReference>
<dbReference type="GO" id="GO:0005737">
    <property type="term" value="C:cytoplasm"/>
    <property type="evidence" value="ECO:0007669"/>
    <property type="project" value="UniProtKB-SubCell"/>
</dbReference>
<feature type="binding site" evidence="5">
    <location>
        <position position="127"/>
    </location>
    <ligand>
        <name>ATP</name>
        <dbReference type="ChEBI" id="CHEBI:30616"/>
    </ligand>
</feature>